<evidence type="ECO:0000313" key="2">
    <source>
        <dbReference type="Proteomes" id="UP001234989"/>
    </source>
</evidence>
<dbReference type="AlphaFoldDB" id="A0AAF0QKI4"/>
<reference evidence="1" key="1">
    <citation type="submission" date="2023-08" db="EMBL/GenBank/DDBJ databases">
        <title>A de novo genome assembly of Solanum verrucosum Schlechtendal, a Mexican diploid species geographically isolated from the other diploid A-genome species in potato relatives.</title>
        <authorList>
            <person name="Hosaka K."/>
        </authorList>
    </citation>
    <scope>NUCLEOTIDE SEQUENCE</scope>
    <source>
        <tissue evidence="1">Young leaves</tissue>
    </source>
</reference>
<proteinExistence type="predicted"/>
<gene>
    <name evidence="1" type="ORF">MTR67_014929</name>
</gene>
<dbReference type="Proteomes" id="UP001234989">
    <property type="component" value="Chromosome 3"/>
</dbReference>
<dbReference type="EMBL" id="CP133614">
    <property type="protein sequence ID" value="WMV21544.1"/>
    <property type="molecule type" value="Genomic_DNA"/>
</dbReference>
<keyword evidence="2" id="KW-1185">Reference proteome</keyword>
<protein>
    <submittedName>
        <fullName evidence="1">Uncharacterized protein</fullName>
    </submittedName>
</protein>
<accession>A0AAF0QKI4</accession>
<organism evidence="1 2">
    <name type="scientific">Solanum verrucosum</name>
    <dbReference type="NCBI Taxonomy" id="315347"/>
    <lineage>
        <taxon>Eukaryota</taxon>
        <taxon>Viridiplantae</taxon>
        <taxon>Streptophyta</taxon>
        <taxon>Embryophyta</taxon>
        <taxon>Tracheophyta</taxon>
        <taxon>Spermatophyta</taxon>
        <taxon>Magnoliopsida</taxon>
        <taxon>eudicotyledons</taxon>
        <taxon>Gunneridae</taxon>
        <taxon>Pentapetalae</taxon>
        <taxon>asterids</taxon>
        <taxon>lamiids</taxon>
        <taxon>Solanales</taxon>
        <taxon>Solanaceae</taxon>
        <taxon>Solanoideae</taxon>
        <taxon>Solaneae</taxon>
        <taxon>Solanum</taxon>
    </lineage>
</organism>
<name>A0AAF0QKI4_SOLVR</name>
<evidence type="ECO:0000313" key="1">
    <source>
        <dbReference type="EMBL" id="WMV21544.1"/>
    </source>
</evidence>
<sequence length="89" mass="10050">MQQLTSMFVASREIQSWSVDTLTVTHDLKEGHLKVFPFSLDRCLLVSACREVCSLCISGLLCLDQRQAVPFSCDHYFQQPKAVGYIATH</sequence>